<accession>A0ABP3VME3</accession>
<feature type="signal peptide" evidence="1">
    <location>
        <begin position="1"/>
        <end position="16"/>
    </location>
</feature>
<evidence type="ECO:0000256" key="1">
    <source>
        <dbReference type="SAM" id="SignalP"/>
    </source>
</evidence>
<name>A0ABP3VME3_9BURK</name>
<reference evidence="3" key="1">
    <citation type="journal article" date="2019" name="Int. J. Syst. Evol. Microbiol.">
        <title>The Global Catalogue of Microorganisms (GCM) 10K type strain sequencing project: providing services to taxonomists for standard genome sequencing and annotation.</title>
        <authorList>
            <consortium name="The Broad Institute Genomics Platform"/>
            <consortium name="The Broad Institute Genome Sequencing Center for Infectious Disease"/>
            <person name="Wu L."/>
            <person name="Ma J."/>
        </authorList>
    </citation>
    <scope>NUCLEOTIDE SEQUENCE [LARGE SCALE GENOMIC DNA]</scope>
    <source>
        <strain evidence="3">JCM 15503</strain>
    </source>
</reference>
<dbReference type="EMBL" id="BAAAEW010000033">
    <property type="protein sequence ID" value="GAA0762201.1"/>
    <property type="molecule type" value="Genomic_DNA"/>
</dbReference>
<evidence type="ECO:0008006" key="4">
    <source>
        <dbReference type="Google" id="ProtNLM"/>
    </source>
</evidence>
<comment type="caution">
    <text evidence="2">The sequence shown here is derived from an EMBL/GenBank/DDBJ whole genome shotgun (WGS) entry which is preliminary data.</text>
</comment>
<feature type="chain" id="PRO_5045667023" description="Agglutinin biogenesis protein MshP" evidence="1">
    <location>
        <begin position="17"/>
        <end position="140"/>
    </location>
</feature>
<protein>
    <recommendedName>
        <fullName evidence="4">Agglutinin biogenesis protein MshP</fullName>
    </recommendedName>
</protein>
<dbReference type="Proteomes" id="UP001500279">
    <property type="component" value="Unassembled WGS sequence"/>
</dbReference>
<evidence type="ECO:0000313" key="3">
    <source>
        <dbReference type="Proteomes" id="UP001500279"/>
    </source>
</evidence>
<sequence>MIFVLVILAALGTALAALSQRQALGSAMDLNSARAMQAARAGLEWGAWQVMRNPAAPAAAPACPATTSFVPGGTLSGFTVTIVCSRTPTSGTVSDGATNLAFYQLTATACNLPSGGACPATGTPNAVYVERQLSWMLARP</sequence>
<proteinExistence type="predicted"/>
<keyword evidence="3" id="KW-1185">Reference proteome</keyword>
<evidence type="ECO:0000313" key="2">
    <source>
        <dbReference type="EMBL" id="GAA0762201.1"/>
    </source>
</evidence>
<keyword evidence="1" id="KW-0732">Signal</keyword>
<organism evidence="2 3">
    <name type="scientific">Ideonella azotifigens</name>
    <dbReference type="NCBI Taxonomy" id="513160"/>
    <lineage>
        <taxon>Bacteria</taxon>
        <taxon>Pseudomonadati</taxon>
        <taxon>Pseudomonadota</taxon>
        <taxon>Betaproteobacteria</taxon>
        <taxon>Burkholderiales</taxon>
        <taxon>Sphaerotilaceae</taxon>
        <taxon>Ideonella</taxon>
    </lineage>
</organism>
<gene>
    <name evidence="2" type="ORF">GCM10009107_46430</name>
</gene>